<sequence length="284" mass="31108">MTDSSKFLDVDEVDILGIAGELNDSTECDDLLFYLSRSSSPGSLECGSSAPNQLLPQRTTQNVPKGAITPSAEVGTNTYPDQEDEYDNDSERSCSYYPGKRKLCTSRNAVMARENRERKKKHLQTLETNIKYLTEENKKLKECSASQKDKIDSLQNEVIYLRSVIANESSLSSVLNKIVNVPGLKFSTSFGDENNSKNASTLPPGTSSRMRGSVSTNSECCPLDQNRDKNRTVSDDGPSLSCKRSRSERGDSSASTGYSKENDVPKNDVDKRSSVTSGGPSLLK</sequence>
<feature type="coiled-coil region" evidence="1">
    <location>
        <begin position="109"/>
        <end position="157"/>
    </location>
</feature>
<keyword evidence="4" id="KW-1185">Reference proteome</keyword>
<evidence type="ECO:0000313" key="3">
    <source>
        <dbReference type="EMBL" id="KAK3583155.1"/>
    </source>
</evidence>
<dbReference type="GO" id="GO:0003700">
    <property type="term" value="F:DNA-binding transcription factor activity"/>
    <property type="evidence" value="ECO:0007669"/>
    <property type="project" value="InterPro"/>
</dbReference>
<reference evidence="3" key="1">
    <citation type="journal article" date="2021" name="Genome Biol. Evol.">
        <title>A High-Quality Reference Genome for a Parasitic Bivalve with Doubly Uniparental Inheritance (Bivalvia: Unionida).</title>
        <authorList>
            <person name="Smith C.H."/>
        </authorList>
    </citation>
    <scope>NUCLEOTIDE SEQUENCE</scope>
    <source>
        <strain evidence="3">CHS0354</strain>
    </source>
</reference>
<evidence type="ECO:0000313" key="4">
    <source>
        <dbReference type="Proteomes" id="UP001195483"/>
    </source>
</evidence>
<feature type="compositionally biased region" description="Basic and acidic residues" evidence="2">
    <location>
        <begin position="260"/>
        <end position="273"/>
    </location>
</feature>
<evidence type="ECO:0008006" key="5">
    <source>
        <dbReference type="Google" id="ProtNLM"/>
    </source>
</evidence>
<comment type="caution">
    <text evidence="3">The sequence shown here is derived from an EMBL/GenBank/DDBJ whole genome shotgun (WGS) entry which is preliminary data.</text>
</comment>
<dbReference type="InterPro" id="IPR046347">
    <property type="entry name" value="bZIP_sf"/>
</dbReference>
<evidence type="ECO:0000256" key="1">
    <source>
        <dbReference type="SAM" id="Coils"/>
    </source>
</evidence>
<feature type="region of interest" description="Disordered" evidence="2">
    <location>
        <begin position="187"/>
        <end position="284"/>
    </location>
</feature>
<reference evidence="3" key="2">
    <citation type="journal article" date="2021" name="Genome Biol. Evol.">
        <title>Developing a high-quality reference genome for a parasitic bivalve with doubly uniparental inheritance (Bivalvia: Unionida).</title>
        <authorList>
            <person name="Smith C.H."/>
        </authorList>
    </citation>
    <scope>NUCLEOTIDE SEQUENCE</scope>
    <source>
        <strain evidence="3">CHS0354</strain>
        <tissue evidence="3">Mantle</tissue>
    </source>
</reference>
<feature type="compositionally biased region" description="Basic and acidic residues" evidence="2">
    <location>
        <begin position="225"/>
        <end position="234"/>
    </location>
</feature>
<protein>
    <recommendedName>
        <fullName evidence="5">BZIP domain-containing protein</fullName>
    </recommendedName>
</protein>
<feature type="compositionally biased region" description="Polar residues" evidence="2">
    <location>
        <begin position="187"/>
        <end position="219"/>
    </location>
</feature>
<dbReference type="SUPFAM" id="SSF57959">
    <property type="entry name" value="Leucine zipper domain"/>
    <property type="match status" value="1"/>
</dbReference>
<evidence type="ECO:0000256" key="2">
    <source>
        <dbReference type="SAM" id="MobiDB-lite"/>
    </source>
</evidence>
<feature type="compositionally biased region" description="Polar residues" evidence="2">
    <location>
        <begin position="50"/>
        <end position="63"/>
    </location>
</feature>
<dbReference type="AlphaFoldDB" id="A0AAE0VNF5"/>
<dbReference type="Proteomes" id="UP001195483">
    <property type="component" value="Unassembled WGS sequence"/>
</dbReference>
<keyword evidence="1" id="KW-0175">Coiled coil</keyword>
<organism evidence="3 4">
    <name type="scientific">Potamilus streckersoni</name>
    <dbReference type="NCBI Taxonomy" id="2493646"/>
    <lineage>
        <taxon>Eukaryota</taxon>
        <taxon>Metazoa</taxon>
        <taxon>Spiralia</taxon>
        <taxon>Lophotrochozoa</taxon>
        <taxon>Mollusca</taxon>
        <taxon>Bivalvia</taxon>
        <taxon>Autobranchia</taxon>
        <taxon>Heteroconchia</taxon>
        <taxon>Palaeoheterodonta</taxon>
        <taxon>Unionida</taxon>
        <taxon>Unionoidea</taxon>
        <taxon>Unionidae</taxon>
        <taxon>Ambleminae</taxon>
        <taxon>Lampsilini</taxon>
        <taxon>Potamilus</taxon>
    </lineage>
</organism>
<feature type="compositionally biased region" description="Polar residues" evidence="2">
    <location>
        <begin position="274"/>
        <end position="284"/>
    </location>
</feature>
<feature type="region of interest" description="Disordered" evidence="2">
    <location>
        <begin position="45"/>
        <end position="91"/>
    </location>
</feature>
<name>A0AAE0VNF5_9BIVA</name>
<proteinExistence type="predicted"/>
<reference evidence="3" key="3">
    <citation type="submission" date="2023-05" db="EMBL/GenBank/DDBJ databases">
        <authorList>
            <person name="Smith C.H."/>
        </authorList>
    </citation>
    <scope>NUCLEOTIDE SEQUENCE</scope>
    <source>
        <strain evidence="3">CHS0354</strain>
        <tissue evidence="3">Mantle</tissue>
    </source>
</reference>
<accession>A0AAE0VNF5</accession>
<dbReference type="EMBL" id="JAEAOA010001664">
    <property type="protein sequence ID" value="KAK3583155.1"/>
    <property type="molecule type" value="Genomic_DNA"/>
</dbReference>
<dbReference type="Gene3D" id="1.20.5.170">
    <property type="match status" value="1"/>
</dbReference>
<gene>
    <name evidence="3" type="ORF">CHS0354_027566</name>
</gene>